<reference evidence="2 3" key="1">
    <citation type="submission" date="2019-01" db="EMBL/GenBank/DDBJ databases">
        <authorList>
            <person name="Sayadi A."/>
        </authorList>
    </citation>
    <scope>NUCLEOTIDE SEQUENCE [LARGE SCALE GENOMIC DNA]</scope>
</reference>
<feature type="compositionally biased region" description="Acidic residues" evidence="1">
    <location>
        <begin position="116"/>
        <end position="130"/>
    </location>
</feature>
<accession>A0A653BH95</accession>
<evidence type="ECO:0000313" key="2">
    <source>
        <dbReference type="EMBL" id="VEN34958.1"/>
    </source>
</evidence>
<name>A0A653BH95_CALMS</name>
<evidence type="ECO:0000313" key="3">
    <source>
        <dbReference type="Proteomes" id="UP000410492"/>
    </source>
</evidence>
<protein>
    <submittedName>
        <fullName evidence="2">Uncharacterized protein</fullName>
    </submittedName>
</protein>
<gene>
    <name evidence="2" type="ORF">CALMAC_LOCUS998</name>
</gene>
<keyword evidence="3" id="KW-1185">Reference proteome</keyword>
<feature type="compositionally biased region" description="Polar residues" evidence="1">
    <location>
        <begin position="82"/>
        <end position="105"/>
    </location>
</feature>
<feature type="compositionally biased region" description="Basic residues" evidence="1">
    <location>
        <begin position="165"/>
        <end position="175"/>
    </location>
</feature>
<organism evidence="2 3">
    <name type="scientific">Callosobruchus maculatus</name>
    <name type="common">Southern cowpea weevil</name>
    <name type="synonym">Pulse bruchid</name>
    <dbReference type="NCBI Taxonomy" id="64391"/>
    <lineage>
        <taxon>Eukaryota</taxon>
        <taxon>Metazoa</taxon>
        <taxon>Ecdysozoa</taxon>
        <taxon>Arthropoda</taxon>
        <taxon>Hexapoda</taxon>
        <taxon>Insecta</taxon>
        <taxon>Pterygota</taxon>
        <taxon>Neoptera</taxon>
        <taxon>Endopterygota</taxon>
        <taxon>Coleoptera</taxon>
        <taxon>Polyphaga</taxon>
        <taxon>Cucujiformia</taxon>
        <taxon>Chrysomeloidea</taxon>
        <taxon>Chrysomelidae</taxon>
        <taxon>Bruchinae</taxon>
        <taxon>Bruchini</taxon>
        <taxon>Callosobruchus</taxon>
    </lineage>
</organism>
<feature type="compositionally biased region" description="Basic and acidic residues" evidence="1">
    <location>
        <begin position="154"/>
        <end position="164"/>
    </location>
</feature>
<feature type="region of interest" description="Disordered" evidence="1">
    <location>
        <begin position="1"/>
        <end position="211"/>
    </location>
</feature>
<feature type="compositionally biased region" description="Basic and acidic residues" evidence="1">
    <location>
        <begin position="189"/>
        <end position="203"/>
    </location>
</feature>
<feature type="compositionally biased region" description="Polar residues" evidence="1">
    <location>
        <begin position="1"/>
        <end position="19"/>
    </location>
</feature>
<dbReference type="EMBL" id="CAACVG010001138">
    <property type="protein sequence ID" value="VEN34958.1"/>
    <property type="molecule type" value="Genomic_DNA"/>
</dbReference>
<feature type="compositionally biased region" description="Low complexity" evidence="1">
    <location>
        <begin position="138"/>
        <end position="153"/>
    </location>
</feature>
<evidence type="ECO:0000256" key="1">
    <source>
        <dbReference type="SAM" id="MobiDB-lite"/>
    </source>
</evidence>
<proteinExistence type="predicted"/>
<feature type="compositionally biased region" description="Polar residues" evidence="1">
    <location>
        <begin position="57"/>
        <end position="66"/>
    </location>
</feature>
<dbReference type="Proteomes" id="UP000410492">
    <property type="component" value="Unassembled WGS sequence"/>
</dbReference>
<feature type="compositionally biased region" description="Basic and acidic residues" evidence="1">
    <location>
        <begin position="20"/>
        <end position="35"/>
    </location>
</feature>
<dbReference type="AlphaFoldDB" id="A0A653BH95"/>
<sequence>MVSPSNNHSECSDLGSFTSRLKDDPDKIDSTEKENAVAPSISHCKLRNSRSRISELPSKTLSQNEVLSLGPGKMVSDEKSTGDASIISQVEKPATSSNAGPSTAVTVLLPRALSSEEPEDHESPADDSDLDHDYVQPESDSTSTTSEETASNSEKVDKKSDVHLPARKSRKRQRKSATWLSNERKLKRAAGEEYISKKKEKGPSKKNQRCL</sequence>